<reference evidence="2" key="1">
    <citation type="submission" date="2018-06" db="EMBL/GenBank/DDBJ databases">
        <authorList>
            <person name="Zhirakovskaya E."/>
        </authorList>
    </citation>
    <scope>NUCLEOTIDE SEQUENCE</scope>
</reference>
<dbReference type="InterPro" id="IPR013976">
    <property type="entry name" value="HDOD"/>
</dbReference>
<dbReference type="SMART" id="SM00471">
    <property type="entry name" value="HDc"/>
    <property type="match status" value="1"/>
</dbReference>
<dbReference type="AlphaFoldDB" id="A0A3B1A012"/>
<organism evidence="2">
    <name type="scientific">hydrothermal vent metagenome</name>
    <dbReference type="NCBI Taxonomy" id="652676"/>
    <lineage>
        <taxon>unclassified sequences</taxon>
        <taxon>metagenomes</taxon>
        <taxon>ecological metagenomes</taxon>
    </lineage>
</organism>
<dbReference type="PANTHER" id="PTHR33525:SF3">
    <property type="entry name" value="RIBONUCLEASE Y"/>
    <property type="match status" value="1"/>
</dbReference>
<dbReference type="PANTHER" id="PTHR33525">
    <property type="match status" value="1"/>
</dbReference>
<dbReference type="InterPro" id="IPR003607">
    <property type="entry name" value="HD/PDEase_dom"/>
</dbReference>
<dbReference type="Gene3D" id="1.10.3210.10">
    <property type="entry name" value="Hypothetical protein af1432"/>
    <property type="match status" value="1"/>
</dbReference>
<dbReference type="SUPFAM" id="SSF109604">
    <property type="entry name" value="HD-domain/PDEase-like"/>
    <property type="match status" value="1"/>
</dbReference>
<proteinExistence type="predicted"/>
<evidence type="ECO:0000259" key="1">
    <source>
        <dbReference type="PROSITE" id="PS51833"/>
    </source>
</evidence>
<dbReference type="EMBL" id="UOFR01000030">
    <property type="protein sequence ID" value="VAW94850.1"/>
    <property type="molecule type" value="Genomic_DNA"/>
</dbReference>
<dbReference type="PROSITE" id="PS51833">
    <property type="entry name" value="HDOD"/>
    <property type="match status" value="1"/>
</dbReference>
<name>A0A3B1A012_9ZZZZ</name>
<protein>
    <recommendedName>
        <fullName evidence="1">HDOD domain-containing protein</fullName>
    </recommendedName>
</protein>
<dbReference type="CDD" id="cd00077">
    <property type="entry name" value="HDc"/>
    <property type="match status" value="1"/>
</dbReference>
<dbReference type="Pfam" id="PF08668">
    <property type="entry name" value="HDOD"/>
    <property type="match status" value="1"/>
</dbReference>
<evidence type="ECO:0000313" key="2">
    <source>
        <dbReference type="EMBL" id="VAW94850.1"/>
    </source>
</evidence>
<gene>
    <name evidence="2" type="ORF">MNBD_GAMMA21-2553</name>
</gene>
<sequence>MPSKIPSELIGNNLKLLSLPAVVEKINRLLEDPNSTTADIAHYISQDPVLTARLLKLVNSPFYNFPSEIDTISMAVTILGTRQLRDLVFVTTVISQFTPHDDVNFDLEAFWCHSITAGIAARVIALNQKNLNSERLFICGLLHDIGKMIMALLLPQEVITLNKANLNKEINIYDAESQIFGYTHGEWATALLESWHFPASISEPIHYHHNPEESPEFKTDSAVIHIANVIANNIQAPISKDDDTLLQQAALDTVGITQNDIEGYYEQVYELLDNVLQMLYYDLAA</sequence>
<accession>A0A3B1A012</accession>
<feature type="domain" description="HDOD" evidence="1">
    <location>
        <begin position="16"/>
        <end position="211"/>
    </location>
</feature>
<dbReference type="InterPro" id="IPR052340">
    <property type="entry name" value="RNase_Y/CdgJ"/>
</dbReference>